<organism evidence="4 5">
    <name type="scientific">Chlorella ohadii</name>
    <dbReference type="NCBI Taxonomy" id="2649997"/>
    <lineage>
        <taxon>Eukaryota</taxon>
        <taxon>Viridiplantae</taxon>
        <taxon>Chlorophyta</taxon>
        <taxon>core chlorophytes</taxon>
        <taxon>Trebouxiophyceae</taxon>
        <taxon>Chlorellales</taxon>
        <taxon>Chlorellaceae</taxon>
        <taxon>Chlorella clade</taxon>
        <taxon>Chlorella</taxon>
    </lineage>
</organism>
<name>A0AAD5DU04_9CHLO</name>
<keyword evidence="1" id="KW-0677">Repeat</keyword>
<dbReference type="AlphaFoldDB" id="A0AAD5DU04"/>
<dbReference type="Pfam" id="PF12796">
    <property type="entry name" value="Ank_2"/>
    <property type="match status" value="2"/>
</dbReference>
<gene>
    <name evidence="4" type="ORF">COHA_005904</name>
</gene>
<reference evidence="4" key="1">
    <citation type="submission" date="2020-11" db="EMBL/GenBank/DDBJ databases">
        <title>Chlorella ohadii genome sequencing and assembly.</title>
        <authorList>
            <person name="Murik O."/>
            <person name="Treves H."/>
            <person name="Kedem I."/>
            <person name="Shotland Y."/>
            <person name="Kaplan A."/>
        </authorList>
    </citation>
    <scope>NUCLEOTIDE SEQUENCE</scope>
    <source>
        <strain evidence="4">1</strain>
    </source>
</reference>
<evidence type="ECO:0000313" key="4">
    <source>
        <dbReference type="EMBL" id="KAI7840359.1"/>
    </source>
</evidence>
<comment type="caution">
    <text evidence="4">The sequence shown here is derived from an EMBL/GenBank/DDBJ whole genome shotgun (WGS) entry which is preliminary data.</text>
</comment>
<evidence type="ECO:0000256" key="3">
    <source>
        <dbReference type="PROSITE-ProRule" id="PRU00023"/>
    </source>
</evidence>
<dbReference type="InterPro" id="IPR036770">
    <property type="entry name" value="Ankyrin_rpt-contain_sf"/>
</dbReference>
<dbReference type="SUPFAM" id="SSF48403">
    <property type="entry name" value="Ankyrin repeat"/>
    <property type="match status" value="2"/>
</dbReference>
<proteinExistence type="predicted"/>
<dbReference type="PANTHER" id="PTHR24173">
    <property type="entry name" value="ANKYRIN REPEAT CONTAINING"/>
    <property type="match status" value="1"/>
</dbReference>
<dbReference type="PANTHER" id="PTHR24173:SF74">
    <property type="entry name" value="ANKYRIN REPEAT DOMAIN-CONTAINING PROTEIN 16"/>
    <property type="match status" value="1"/>
</dbReference>
<feature type="repeat" description="ANK" evidence="3">
    <location>
        <begin position="538"/>
        <end position="570"/>
    </location>
</feature>
<evidence type="ECO:0000256" key="1">
    <source>
        <dbReference type="ARBA" id="ARBA00022737"/>
    </source>
</evidence>
<feature type="repeat" description="ANK" evidence="3">
    <location>
        <begin position="391"/>
        <end position="412"/>
    </location>
</feature>
<keyword evidence="5" id="KW-1185">Reference proteome</keyword>
<accession>A0AAD5DU04</accession>
<keyword evidence="2 3" id="KW-0040">ANK repeat</keyword>
<evidence type="ECO:0000313" key="5">
    <source>
        <dbReference type="Proteomes" id="UP001205105"/>
    </source>
</evidence>
<evidence type="ECO:0000256" key="2">
    <source>
        <dbReference type="ARBA" id="ARBA00023043"/>
    </source>
</evidence>
<dbReference type="PROSITE" id="PS50297">
    <property type="entry name" value="ANK_REP_REGION"/>
    <property type="match status" value="2"/>
</dbReference>
<dbReference type="Gene3D" id="1.25.40.20">
    <property type="entry name" value="Ankyrin repeat-containing domain"/>
    <property type="match status" value="3"/>
</dbReference>
<dbReference type="PROSITE" id="PS50088">
    <property type="entry name" value="ANK_REPEAT"/>
    <property type="match status" value="3"/>
</dbReference>
<sequence length="709" mass="72980">MASRGEVLPADGGFKAVFQHAEQQHTVAPLPSAEAAALVLDVLEVHQCLAVGLPLDPARLHSDARLPQLARMAGAAGLQVCPEAVPGGQWQGMSLPDLVQQLNSCAAEAPARMGTSDLPGLLLLHSAAGLGLLPLVQLLLTLMGDPAAALTPDLRRCTAVHAAAAAGHTAVVQWLMANVPGISSLMTTHSHTPLHAAAAGGHTALINILLAAMPGIAATPDDCGRPPLLLAAAGGHTPAMAVLLEAVPEAIGTAATDGITPLLAAVKGGHLEAARMLLAAAPETAEAVAYGRYTALHLASNSAPLMELLLQHIPRVASTANFSEQTPLRLATAANNTAVMQLLLAAAPDTLHARTHDGRSEAHAAAEAGSVDALQLLVHLAPELATAADRWGRTPLHLASYCGHLAIVDALLVHTAGAAHAVANGGWLPLHDACYKGQGLVVSRLLEAAPATFSAVDTRGRNVLHFAAASGHADLVAQLLALSLPAAAQAVDNHHSTPLLLAARGSWLGMSGDPAGHTAAVQQLLAAAPASARVPDNLGNLPLHEAASSDNAGAVRLLLAAAPDTAMAHNAEGRIPLELIGPRRNTEAAKLLPAACPAAAGLSFLAARPRLAAACAGAFVRAHLPLTEEQWQQLRQSYHEAYTHRNLAQLLPVALEHSPDQACLLVRQLTDPEQARLRTFGLCLARLQRRLRIPLPGPLAGTLMALFGA</sequence>
<protein>
    <submittedName>
        <fullName evidence="4">Uncharacterized protein</fullName>
    </submittedName>
</protein>
<dbReference type="Proteomes" id="UP001205105">
    <property type="component" value="Unassembled WGS sequence"/>
</dbReference>
<dbReference type="SMART" id="SM00248">
    <property type="entry name" value="ANK"/>
    <property type="match status" value="13"/>
</dbReference>
<feature type="repeat" description="ANK" evidence="3">
    <location>
        <begin position="189"/>
        <end position="221"/>
    </location>
</feature>
<dbReference type="EMBL" id="JADXDR010000082">
    <property type="protein sequence ID" value="KAI7840359.1"/>
    <property type="molecule type" value="Genomic_DNA"/>
</dbReference>
<dbReference type="InterPro" id="IPR002110">
    <property type="entry name" value="Ankyrin_rpt"/>
</dbReference>